<feature type="compositionally biased region" description="Polar residues" evidence="8">
    <location>
        <begin position="643"/>
        <end position="655"/>
    </location>
</feature>
<gene>
    <name evidence="11" type="ORF">WMO45_13165</name>
</gene>
<feature type="region of interest" description="Disordered" evidence="8">
    <location>
        <begin position="1376"/>
        <end position="1428"/>
    </location>
</feature>
<evidence type="ECO:0000256" key="5">
    <source>
        <dbReference type="ARBA" id="ARBA00022801"/>
    </source>
</evidence>
<feature type="region of interest" description="Disordered" evidence="8">
    <location>
        <begin position="635"/>
        <end position="655"/>
    </location>
</feature>
<feature type="chain" id="PRO_5045492796" evidence="9">
    <location>
        <begin position="24"/>
        <end position="1606"/>
    </location>
</feature>
<keyword evidence="4" id="KW-0677">Repeat</keyword>
<feature type="domain" description="SLH" evidence="10">
    <location>
        <begin position="1485"/>
        <end position="1548"/>
    </location>
</feature>
<dbReference type="InterPro" id="IPR046450">
    <property type="entry name" value="PA_dom_sf"/>
</dbReference>
<dbReference type="PROSITE" id="PS51892">
    <property type="entry name" value="SUBTILASE"/>
    <property type="match status" value="1"/>
</dbReference>
<evidence type="ECO:0000256" key="2">
    <source>
        <dbReference type="ARBA" id="ARBA00022670"/>
    </source>
</evidence>
<dbReference type="Gene3D" id="2.60.40.1710">
    <property type="entry name" value="Subtilisin-like superfamily"/>
    <property type="match status" value="1"/>
</dbReference>
<dbReference type="Gene3D" id="2.60.40.2700">
    <property type="match status" value="1"/>
</dbReference>
<dbReference type="InterPro" id="IPR051048">
    <property type="entry name" value="Peptidase_S8/S53_subtilisin"/>
</dbReference>
<keyword evidence="12" id="KW-1185">Reference proteome</keyword>
<dbReference type="PROSITE" id="PS51272">
    <property type="entry name" value="SLH"/>
    <property type="match status" value="3"/>
</dbReference>
<feature type="domain" description="SLH" evidence="10">
    <location>
        <begin position="1425"/>
        <end position="1484"/>
    </location>
</feature>
<dbReference type="Proteomes" id="UP001440599">
    <property type="component" value="Unassembled WGS sequence"/>
</dbReference>
<dbReference type="InterPro" id="IPR036852">
    <property type="entry name" value="Peptidase_S8/S53_dom_sf"/>
</dbReference>
<evidence type="ECO:0000256" key="9">
    <source>
        <dbReference type="SAM" id="SignalP"/>
    </source>
</evidence>
<keyword evidence="3 9" id="KW-0732">Signal</keyword>
<keyword evidence="5 7" id="KW-0378">Hydrolase</keyword>
<comment type="similarity">
    <text evidence="1 7">Belongs to the peptidase S8 family.</text>
</comment>
<dbReference type="Pfam" id="PF06280">
    <property type="entry name" value="fn3_5"/>
    <property type="match status" value="1"/>
</dbReference>
<feature type="signal peptide" evidence="9">
    <location>
        <begin position="1"/>
        <end position="23"/>
    </location>
</feature>
<organism evidence="11 12">
    <name type="scientific">Flavonifractor hominis</name>
    <dbReference type="NCBI Taxonomy" id="3133178"/>
    <lineage>
        <taxon>Bacteria</taxon>
        <taxon>Bacillati</taxon>
        <taxon>Bacillota</taxon>
        <taxon>Clostridia</taxon>
        <taxon>Eubacteriales</taxon>
        <taxon>Oscillospiraceae</taxon>
        <taxon>Flavonifractor</taxon>
    </lineage>
</organism>
<dbReference type="SUPFAM" id="SSF52743">
    <property type="entry name" value="Subtilisin-like"/>
    <property type="match status" value="1"/>
</dbReference>
<dbReference type="InterPro" id="IPR022398">
    <property type="entry name" value="Peptidase_S8_His-AS"/>
</dbReference>
<protein>
    <submittedName>
        <fullName evidence="11">S-layer homology domain-containing protein</fullName>
    </submittedName>
</protein>
<dbReference type="RefSeq" id="WP_349141341.1">
    <property type="nucleotide sequence ID" value="NZ_JBBMFT010000015.1"/>
</dbReference>
<dbReference type="PRINTS" id="PR00723">
    <property type="entry name" value="SUBTILISIN"/>
</dbReference>
<evidence type="ECO:0000256" key="3">
    <source>
        <dbReference type="ARBA" id="ARBA00022729"/>
    </source>
</evidence>
<accession>A0ABV1ES91</accession>
<feature type="active site" description="Charge relay system" evidence="7">
    <location>
        <position position="695"/>
    </location>
</feature>
<dbReference type="PANTHER" id="PTHR43399:SF4">
    <property type="entry name" value="CELL WALL-ASSOCIATED PROTEASE"/>
    <property type="match status" value="1"/>
</dbReference>
<dbReference type="InterPro" id="IPR010435">
    <property type="entry name" value="C5a/SBT2-like_Fn3"/>
</dbReference>
<evidence type="ECO:0000259" key="10">
    <source>
        <dbReference type="PROSITE" id="PS51272"/>
    </source>
</evidence>
<dbReference type="Gene3D" id="2.60.40.4070">
    <property type="match status" value="1"/>
</dbReference>
<name>A0ABV1ES91_9FIRM</name>
<dbReference type="Gene3D" id="3.50.30.30">
    <property type="match status" value="1"/>
</dbReference>
<evidence type="ECO:0000256" key="8">
    <source>
        <dbReference type="SAM" id="MobiDB-lite"/>
    </source>
</evidence>
<dbReference type="Pfam" id="PF02225">
    <property type="entry name" value="PA"/>
    <property type="match status" value="1"/>
</dbReference>
<feature type="active site" description="Charge relay system" evidence="7">
    <location>
        <position position="328"/>
    </location>
</feature>
<evidence type="ECO:0000256" key="7">
    <source>
        <dbReference type="PROSITE-ProRule" id="PRU01240"/>
    </source>
</evidence>
<dbReference type="Gene3D" id="3.40.50.200">
    <property type="entry name" value="Peptidase S8/S53 domain"/>
    <property type="match status" value="1"/>
</dbReference>
<reference evidence="11 12" key="1">
    <citation type="submission" date="2024-03" db="EMBL/GenBank/DDBJ databases">
        <title>Human intestinal bacterial collection.</title>
        <authorList>
            <person name="Pauvert C."/>
            <person name="Hitch T.C.A."/>
            <person name="Clavel T."/>
        </authorList>
    </citation>
    <scope>NUCLEOTIDE SEQUENCE [LARGE SCALE GENOMIC DNA]</scope>
    <source>
        <strain evidence="11 12">CLA-AP-H34</strain>
    </source>
</reference>
<dbReference type="PROSITE" id="PS00138">
    <property type="entry name" value="SUBTILASE_SER"/>
    <property type="match status" value="1"/>
</dbReference>
<keyword evidence="2 7" id="KW-0645">Protease</keyword>
<evidence type="ECO:0000256" key="4">
    <source>
        <dbReference type="ARBA" id="ARBA00022737"/>
    </source>
</evidence>
<dbReference type="InterPro" id="IPR015500">
    <property type="entry name" value="Peptidase_S8_subtilisin-rel"/>
</dbReference>
<dbReference type="InterPro" id="IPR003137">
    <property type="entry name" value="PA_domain"/>
</dbReference>
<feature type="active site" description="Charge relay system" evidence="7">
    <location>
        <position position="225"/>
    </location>
</feature>
<dbReference type="InterPro" id="IPR001119">
    <property type="entry name" value="SLH_dom"/>
</dbReference>
<evidence type="ECO:0000313" key="11">
    <source>
        <dbReference type="EMBL" id="MEQ2457471.1"/>
    </source>
</evidence>
<dbReference type="Pfam" id="PF00395">
    <property type="entry name" value="SLH"/>
    <property type="match status" value="3"/>
</dbReference>
<dbReference type="EMBL" id="JBBMFT010000015">
    <property type="protein sequence ID" value="MEQ2457471.1"/>
    <property type="molecule type" value="Genomic_DNA"/>
</dbReference>
<evidence type="ECO:0000313" key="12">
    <source>
        <dbReference type="Proteomes" id="UP001440599"/>
    </source>
</evidence>
<dbReference type="SUPFAM" id="SSF52025">
    <property type="entry name" value="PA domain"/>
    <property type="match status" value="1"/>
</dbReference>
<keyword evidence="6 7" id="KW-0720">Serine protease</keyword>
<comment type="caution">
    <text evidence="11">The sequence shown here is derived from an EMBL/GenBank/DDBJ whole genome shotgun (WGS) entry which is preliminary data.</text>
</comment>
<dbReference type="PANTHER" id="PTHR43399">
    <property type="entry name" value="SUBTILISIN-RELATED"/>
    <property type="match status" value="1"/>
</dbReference>
<dbReference type="InterPro" id="IPR023828">
    <property type="entry name" value="Peptidase_S8_Ser-AS"/>
</dbReference>
<feature type="compositionally biased region" description="Gly residues" evidence="8">
    <location>
        <begin position="1380"/>
        <end position="1417"/>
    </location>
</feature>
<evidence type="ECO:0000256" key="1">
    <source>
        <dbReference type="ARBA" id="ARBA00011073"/>
    </source>
</evidence>
<sequence>MKQTMALLLALIMTLGLVPAAGAADVQDQAADLRSEFTPSADAANAIDPEEWVTVIVELKGETTLDVDEFVEEFRQDSVGYSTDTTVAAYRASMVDEQTDIQTQIEAMVPNAEFRYHYTNLLNGFAARVQYKDIEAIKSLDSVLDVYMTQSYDYSDSWEEDEESLEYISLEDYYELYGGDGVALDDGYYTDASVLSDQGSVDQMHLQAAWDRGYTGAGKVIAVFDSSLRYTHELFSYMDPEIAAEKPGNYKTKEGLLTTIQNNADTLNLFDSGWGSWFHQRPTEDTGFSEEVQAAIRNGDFWYNEKVPFAVDYMDGDLEVWDGDSSSHGTHVCGIAAGNPGPKDPEQPVSMDNVNGVLGSAYDAQIMFFKVFSEHDDFGQESDEAVFAALDDAVTLGANAFNLSLGIPNGFTTMNTYAQAGYQKAYNRATAAGISIALSAGNDTRDSRPGALVSGYTTLLPNNSKVGFSGSLFSPMTVASAQGTGYSYKSYYYDTTMTITDGEGAPIEGLDAITVTDNNATAVGTSLTGTYEIVDCGLGSTEEILAATSSETLEGALTGKIALVQRGDLTFLEKGENAFKAGAAGVIMANNADSSSNLSASQIYAEIPTFGMFASSLYGTFQTALESGTVQVSFQSEEKSQENSRTYSDSGPAGSTSWGITEALRLKPDIMAPGGSILSAGAASDTALVTKSGTSMASPNMAGGFLLVQQYVDENLALFGVEPGTEEYNNLVNQLVASTATVYAPLDSEGTGRQNKYFSPRRQGAGLANIDAATSTKVVLHNDTVYNPETGEAPRTKVELFDKLGDTFTFHFTLDNYNDTARTFNVLSCLQTDATTESAGRNNIVTSNSNGTDIDPIEDAVMTVSAVSGDATIDTDSANINRYADGTSAAVVSVPANSSTEITITVELDPDTMAAYDEVYPNGMFLEGYVFFDSDVEDVNIPFLGFRGDWTQAPIFDLATAYDDISALETTDLNYPLYYATTMATLLDNGGTSYEAVLGANQFTEASWPGYAYNDRYNSARTYLSTLRDSGNFSGDYSAISPNGDGFADLAYANLLLLRNAKAICVVITDAEGNVVKTIGPEFEYFEALNSDGNQTQQVAATYGTKYKRNMAWDGTDADGKVVADGQYNYKLVAMVEYEFLNTEGCIPTDNTWDKDNHTMTGMTDAYKQTVLDALLNSETAQSISMPVKVDTVAPAIVATPITDGKWNVQIDDAGGIQALALYYKGERLGSTEVINATSVTKNYDLNELIDSFGDVLGSATFDPAQLELQVVDYAFNLSSVKATESVSTLSVTPANTSVSKDGKLTLTATSEPAIADGAVYQWYKSTNSDGSDAKVVEGATGATCTVDTTTVGTYYYYCVVGGIQSNIATVDVVNSDSGSSGGGSSGGGSSSGGSSSGGSTSGGSTSGGSTSGGSTSGGSTSQPEQPVAFSDISGHWAEQEIKAAVEAGLFTGTSDTTFSPDVTLSRAMFTTVLWRMAGSPAASGTSTFSDVTSGTWYYDAVVWSAANGIVNGVAEGVFDPNGQITREQMAAMLYRYAEFAGKATDSIQPLVAFGDADSVSDWAVSAVAWAVDNGYITGKPGNLLDPQGLASRAEATVIVNRFLSE</sequence>
<dbReference type="PROSITE" id="PS00137">
    <property type="entry name" value="SUBTILASE_HIS"/>
    <property type="match status" value="1"/>
</dbReference>
<evidence type="ECO:0000256" key="6">
    <source>
        <dbReference type="ARBA" id="ARBA00022825"/>
    </source>
</evidence>
<proteinExistence type="inferred from homology"/>
<feature type="domain" description="SLH" evidence="10">
    <location>
        <begin position="1551"/>
        <end position="1606"/>
    </location>
</feature>